<keyword evidence="1" id="KW-1133">Transmembrane helix</keyword>
<evidence type="ECO:0000256" key="1">
    <source>
        <dbReference type="SAM" id="Phobius"/>
    </source>
</evidence>
<name>A0A3P7LMF7_STRVU</name>
<evidence type="ECO:0000313" key="2">
    <source>
        <dbReference type="EMBL" id="VDM80388.1"/>
    </source>
</evidence>
<dbReference type="EMBL" id="UYYB01108444">
    <property type="protein sequence ID" value="VDM80388.1"/>
    <property type="molecule type" value="Genomic_DNA"/>
</dbReference>
<dbReference type="AlphaFoldDB" id="A0A3P7LMF7"/>
<keyword evidence="3" id="KW-1185">Reference proteome</keyword>
<accession>A0A3P7LMF7</accession>
<keyword evidence="1" id="KW-0812">Transmembrane</keyword>
<organism evidence="2 3">
    <name type="scientific">Strongylus vulgaris</name>
    <name type="common">Blood worm</name>
    <dbReference type="NCBI Taxonomy" id="40348"/>
    <lineage>
        <taxon>Eukaryota</taxon>
        <taxon>Metazoa</taxon>
        <taxon>Ecdysozoa</taxon>
        <taxon>Nematoda</taxon>
        <taxon>Chromadorea</taxon>
        <taxon>Rhabditida</taxon>
        <taxon>Rhabditina</taxon>
        <taxon>Rhabditomorpha</taxon>
        <taxon>Strongyloidea</taxon>
        <taxon>Strongylidae</taxon>
        <taxon>Strongylus</taxon>
    </lineage>
</organism>
<feature type="transmembrane region" description="Helical" evidence="1">
    <location>
        <begin position="40"/>
        <end position="60"/>
    </location>
</feature>
<reference evidence="2 3" key="1">
    <citation type="submission" date="2018-11" db="EMBL/GenBank/DDBJ databases">
        <authorList>
            <consortium name="Pathogen Informatics"/>
        </authorList>
    </citation>
    <scope>NUCLEOTIDE SEQUENCE [LARGE SCALE GENOMIC DNA]</scope>
</reference>
<dbReference type="OrthoDB" id="10014838at2759"/>
<proteinExistence type="predicted"/>
<evidence type="ECO:0000313" key="3">
    <source>
        <dbReference type="Proteomes" id="UP000270094"/>
    </source>
</evidence>
<dbReference type="Proteomes" id="UP000270094">
    <property type="component" value="Unassembled WGS sequence"/>
</dbReference>
<sequence>MGQVASRFTGLFIRPAANLRPNDDEDPEQQLTFANAAGEIFLDLIVFSVSASFCNFVILFNKHNLSSMLRILLWIAFSDVWWSF</sequence>
<gene>
    <name evidence="2" type="ORF">SVUK_LOCUS15386</name>
</gene>
<keyword evidence="1" id="KW-0472">Membrane</keyword>
<protein>
    <submittedName>
        <fullName evidence="2">Uncharacterized protein</fullName>
    </submittedName>
</protein>